<comment type="caution">
    <text evidence="2">The sequence shown here is derived from an EMBL/GenBank/DDBJ whole genome shotgun (WGS) entry which is preliminary data.</text>
</comment>
<name>A0A117RSA8_9ACTN</name>
<accession>A0A117RSA8</accession>
<evidence type="ECO:0008006" key="4">
    <source>
        <dbReference type="Google" id="ProtNLM"/>
    </source>
</evidence>
<reference evidence="2 3" key="1">
    <citation type="submission" date="2015-10" db="EMBL/GenBank/DDBJ databases">
        <title>Draft genome sequence of Streptomyces caeruleatus NRRL B-24802, type strain for the species Streptomyces caeruleatus.</title>
        <authorList>
            <person name="Ruckert C."/>
            <person name="Winkler A."/>
            <person name="Kalinowski J."/>
            <person name="Kampfer P."/>
            <person name="Glaeser S."/>
        </authorList>
    </citation>
    <scope>NUCLEOTIDE SEQUENCE [LARGE SCALE GENOMIC DNA]</scope>
    <source>
        <strain evidence="2 3">NRRL B-24802</strain>
    </source>
</reference>
<evidence type="ECO:0000313" key="3">
    <source>
        <dbReference type="Proteomes" id="UP000053429"/>
    </source>
</evidence>
<keyword evidence="3" id="KW-1185">Reference proteome</keyword>
<dbReference type="PROSITE" id="PS51257">
    <property type="entry name" value="PROKAR_LIPOPROTEIN"/>
    <property type="match status" value="1"/>
</dbReference>
<organism evidence="2 3">
    <name type="scientific">Streptomyces caeruleatus</name>
    <dbReference type="NCBI Taxonomy" id="661399"/>
    <lineage>
        <taxon>Bacteria</taxon>
        <taxon>Bacillati</taxon>
        <taxon>Actinomycetota</taxon>
        <taxon>Actinomycetes</taxon>
        <taxon>Kitasatosporales</taxon>
        <taxon>Streptomycetaceae</taxon>
        <taxon>Streptomyces</taxon>
    </lineage>
</organism>
<protein>
    <recommendedName>
        <fullName evidence="4">Lipoprotein</fullName>
    </recommendedName>
</protein>
<gene>
    <name evidence="2" type="ORF">AQJ67_00545</name>
</gene>
<proteinExistence type="predicted"/>
<dbReference type="STRING" id="661399.AQJ67_00545"/>
<evidence type="ECO:0000313" key="2">
    <source>
        <dbReference type="EMBL" id="KUO06487.1"/>
    </source>
</evidence>
<keyword evidence="1" id="KW-0732">Signal</keyword>
<dbReference type="EMBL" id="LMWY01000001">
    <property type="protein sequence ID" value="KUO06487.1"/>
    <property type="molecule type" value="Genomic_DNA"/>
</dbReference>
<evidence type="ECO:0000256" key="1">
    <source>
        <dbReference type="SAM" id="SignalP"/>
    </source>
</evidence>
<feature type="chain" id="PRO_5039243944" description="Lipoprotein" evidence="1">
    <location>
        <begin position="28"/>
        <end position="140"/>
    </location>
</feature>
<dbReference type="AlphaFoldDB" id="A0A117RSA8"/>
<sequence length="140" mass="14565">MRCARAIRRGCRGVLLSVLAVTTGCGAAAGERGDAASAAATGFTAALQRADGRQACALLAPSTLDELEKSEQTSCDRAVIQEQLPAGDTVRTVDVYGDQARVVLTDDTLFLAHVPTGWKVTAAGCTPRPRQPYDCTVKGG</sequence>
<dbReference type="Proteomes" id="UP000053429">
    <property type="component" value="Unassembled WGS sequence"/>
</dbReference>
<feature type="signal peptide" evidence="1">
    <location>
        <begin position="1"/>
        <end position="27"/>
    </location>
</feature>